<keyword evidence="8" id="KW-1185">Reference proteome</keyword>
<feature type="transmembrane region" description="Helical" evidence="5">
    <location>
        <begin position="542"/>
        <end position="566"/>
    </location>
</feature>
<dbReference type="SUPFAM" id="SSF55874">
    <property type="entry name" value="ATPase domain of HSP90 chaperone/DNA topoisomerase II/histidine kinase"/>
    <property type="match status" value="2"/>
</dbReference>
<feature type="domain" description="Signal transduction histidine kinase subgroup 3 dimerisation and phosphoacceptor" evidence="6">
    <location>
        <begin position="211"/>
        <end position="275"/>
    </location>
</feature>
<name>A0ABV0LUB2_9PSEU</name>
<feature type="transmembrane region" description="Helical" evidence="5">
    <location>
        <begin position="73"/>
        <end position="90"/>
    </location>
</feature>
<keyword evidence="5" id="KW-0812">Transmembrane</keyword>
<feature type="region of interest" description="Disordered" evidence="4">
    <location>
        <begin position="1"/>
        <end position="31"/>
    </location>
</feature>
<feature type="region of interest" description="Disordered" evidence="4">
    <location>
        <begin position="731"/>
        <end position="764"/>
    </location>
</feature>
<dbReference type="EMBL" id="JBDZYD010000024">
    <property type="protein sequence ID" value="MEQ0565901.1"/>
    <property type="molecule type" value="Genomic_DNA"/>
</dbReference>
<feature type="transmembrane region" description="Helical" evidence="5">
    <location>
        <begin position="40"/>
        <end position="61"/>
    </location>
</feature>
<dbReference type="Gene3D" id="3.30.565.10">
    <property type="entry name" value="Histidine kinase-like ATPase, C-terminal domain"/>
    <property type="match status" value="2"/>
</dbReference>
<sequence length="791" mass="85289">MSPAAALEPAALEPAEKLSPTAEPRGTTGIDRRPRLASRLAGAVTTVVVVGFSVIAAYSAIQATPVGPVTAGYGIAAALGILAIQLFHFSRPGARLDSTTSRVLLGVTAVLAYVPVLTFGVPWLSMPAFVAAGGLLTLRPRLAWPLFALVAVSVAWLYTRYESSFLGNTYTTVGTVYYGLVLFLLARLVRMVSELHRARTELARHAVAEQRLAFARDLHDLLGISLSEIALKGELASRLMRKSAERTKAELAEITATAQRTLADVRAVSHGYRELSLERESRTAETLLAASDIAVKVHLDQPDLPVQARTLLAKVLREGVTNVLRYSDVEHCEIDVRQQDGAVSLDIVNDGVTAGDLPPESGKLLTRLPDEVKALGGRVSIGTAADGRFRLHVELPVVTAPETTVDDVGRQSRAESKWVHRMLPAVFGLMGLGVVIHLLLITTEAWEVALVTGSVLGLLVLQFSYFDRPTTRLRSAQSYAMLFVQACLVYLPLLPLQHHWVSVPSLLIGNALLVMPPAAGWPFFVLNVVLYGWAQGVGTLGLFYAVFFTAATVMSSLVVFGLLWLVRLVAELDSTRRRLAETAVAEERLRFARDLHDLLGMSLSAIALKSELTARVLPIDEARAAEELREVLGLTRQALSDVRSVASGYRELSLDSESRTARSVLAAADVRVRMEMLDDELPGPVRTVLAVVLREGVTNVLRHSRVESCEIALRRTDSGVALDIVNDGVESSCPAAPEPPARPQPHQPAPRDTSPGSGIGNLSHRVADLGGELTAGVEPDGRFRLRAAVPV</sequence>
<evidence type="ECO:0000256" key="2">
    <source>
        <dbReference type="ARBA" id="ARBA00022777"/>
    </source>
</evidence>
<feature type="transmembrane region" description="Helical" evidence="5">
    <location>
        <begin position="507"/>
        <end position="530"/>
    </location>
</feature>
<keyword evidence="3" id="KW-0902">Two-component regulatory system</keyword>
<evidence type="ECO:0000259" key="6">
    <source>
        <dbReference type="Pfam" id="PF07730"/>
    </source>
</evidence>
<feature type="domain" description="Signal transduction histidine kinase subgroup 3 dimerisation and phosphoacceptor" evidence="6">
    <location>
        <begin position="587"/>
        <end position="651"/>
    </location>
</feature>
<reference evidence="7 8" key="1">
    <citation type="submission" date="2024-05" db="EMBL/GenBank/DDBJ databases">
        <authorList>
            <person name="Zhao H."/>
            <person name="Xu Y."/>
            <person name="Lin S."/>
            <person name="Spain J.C."/>
            <person name="Zhou N.-Y."/>
        </authorList>
    </citation>
    <scope>NUCLEOTIDE SEQUENCE [LARGE SCALE GENOMIC DNA]</scope>
    <source>
        <strain evidence="7 8">NEAU-NG30</strain>
    </source>
</reference>
<feature type="transmembrane region" description="Helical" evidence="5">
    <location>
        <begin position="422"/>
        <end position="442"/>
    </location>
</feature>
<evidence type="ECO:0000313" key="7">
    <source>
        <dbReference type="EMBL" id="MEQ0565901.1"/>
    </source>
</evidence>
<evidence type="ECO:0000256" key="4">
    <source>
        <dbReference type="SAM" id="MobiDB-lite"/>
    </source>
</evidence>
<feature type="transmembrane region" description="Helical" evidence="5">
    <location>
        <begin position="170"/>
        <end position="189"/>
    </location>
</feature>
<comment type="caution">
    <text evidence="7">The sequence shown here is derived from an EMBL/GenBank/DDBJ whole genome shotgun (WGS) entry which is preliminary data.</text>
</comment>
<evidence type="ECO:0000256" key="1">
    <source>
        <dbReference type="ARBA" id="ARBA00022679"/>
    </source>
</evidence>
<organism evidence="7 8">
    <name type="scientific">Amycolatopsis melonis</name>
    <dbReference type="NCBI Taxonomy" id="3156488"/>
    <lineage>
        <taxon>Bacteria</taxon>
        <taxon>Bacillati</taxon>
        <taxon>Actinomycetota</taxon>
        <taxon>Actinomycetes</taxon>
        <taxon>Pseudonocardiales</taxon>
        <taxon>Pseudonocardiaceae</taxon>
        <taxon>Amycolatopsis</taxon>
    </lineage>
</organism>
<dbReference type="Gene3D" id="1.20.5.1930">
    <property type="match status" value="2"/>
</dbReference>
<dbReference type="RefSeq" id="WP_348956991.1">
    <property type="nucleotide sequence ID" value="NZ_JBDZYD010000024.1"/>
</dbReference>
<dbReference type="PANTHER" id="PTHR24421:SF63">
    <property type="entry name" value="SENSOR HISTIDINE KINASE DESK"/>
    <property type="match status" value="1"/>
</dbReference>
<dbReference type="Proteomes" id="UP001440984">
    <property type="component" value="Unassembled WGS sequence"/>
</dbReference>
<evidence type="ECO:0000256" key="5">
    <source>
        <dbReference type="SAM" id="Phobius"/>
    </source>
</evidence>
<feature type="compositionally biased region" description="Pro residues" evidence="4">
    <location>
        <begin position="736"/>
        <end position="748"/>
    </location>
</feature>
<evidence type="ECO:0000313" key="8">
    <source>
        <dbReference type="Proteomes" id="UP001440984"/>
    </source>
</evidence>
<keyword evidence="5" id="KW-0472">Membrane</keyword>
<protein>
    <submittedName>
        <fullName evidence="7">Histidine kinase</fullName>
    </submittedName>
</protein>
<keyword evidence="2 7" id="KW-0418">Kinase</keyword>
<dbReference type="InterPro" id="IPR036890">
    <property type="entry name" value="HATPase_C_sf"/>
</dbReference>
<proteinExistence type="predicted"/>
<keyword evidence="1" id="KW-0808">Transferase</keyword>
<dbReference type="Pfam" id="PF07730">
    <property type="entry name" value="HisKA_3"/>
    <property type="match status" value="2"/>
</dbReference>
<dbReference type="InterPro" id="IPR011712">
    <property type="entry name" value="Sig_transdc_His_kin_sub3_dim/P"/>
</dbReference>
<evidence type="ECO:0000256" key="3">
    <source>
        <dbReference type="ARBA" id="ARBA00023012"/>
    </source>
</evidence>
<gene>
    <name evidence="7" type="ORF">ABJI51_43060</name>
</gene>
<feature type="transmembrane region" description="Helical" evidence="5">
    <location>
        <begin position="478"/>
        <end position="495"/>
    </location>
</feature>
<dbReference type="CDD" id="cd16917">
    <property type="entry name" value="HATPase_UhpB-NarQ-NarX-like"/>
    <property type="match status" value="2"/>
</dbReference>
<feature type="transmembrane region" description="Helical" evidence="5">
    <location>
        <begin position="110"/>
        <end position="130"/>
    </location>
</feature>
<accession>A0ABV0LUB2</accession>
<feature type="transmembrane region" description="Helical" evidence="5">
    <location>
        <begin position="448"/>
        <end position="466"/>
    </location>
</feature>
<dbReference type="InterPro" id="IPR050482">
    <property type="entry name" value="Sensor_HK_TwoCompSys"/>
</dbReference>
<dbReference type="GO" id="GO:0016301">
    <property type="term" value="F:kinase activity"/>
    <property type="evidence" value="ECO:0007669"/>
    <property type="project" value="UniProtKB-KW"/>
</dbReference>
<keyword evidence="5" id="KW-1133">Transmembrane helix</keyword>
<feature type="compositionally biased region" description="Low complexity" evidence="4">
    <location>
        <begin position="1"/>
        <end position="13"/>
    </location>
</feature>
<dbReference type="PANTHER" id="PTHR24421">
    <property type="entry name" value="NITRATE/NITRITE SENSOR PROTEIN NARX-RELATED"/>
    <property type="match status" value="1"/>
</dbReference>